<dbReference type="AlphaFoldDB" id="A0A1H4FGI7"/>
<proteinExistence type="predicted"/>
<dbReference type="PANTHER" id="PTHR42709">
    <property type="entry name" value="ALKALINE PHOSPHATASE LIKE PROTEIN"/>
    <property type="match status" value="1"/>
</dbReference>
<dbReference type="InterPro" id="IPR032816">
    <property type="entry name" value="VTT_dom"/>
</dbReference>
<evidence type="ECO:0000256" key="1">
    <source>
        <dbReference type="SAM" id="Phobius"/>
    </source>
</evidence>
<dbReference type="Pfam" id="PF09335">
    <property type="entry name" value="VTT_dom"/>
    <property type="match status" value="1"/>
</dbReference>
<evidence type="ECO:0000313" key="4">
    <source>
        <dbReference type="Proteomes" id="UP000187280"/>
    </source>
</evidence>
<name>A0A1H4FGI7_9GAMM</name>
<dbReference type="STRING" id="71657.SAMN02982996_03044"/>
<keyword evidence="1" id="KW-0812">Transmembrane</keyword>
<dbReference type="RefSeq" id="WP_026743223.1">
    <property type="nucleotide sequence ID" value="NZ_FNQS01000013.1"/>
</dbReference>
<keyword evidence="1" id="KW-0472">Membrane</keyword>
<dbReference type="InterPro" id="IPR051311">
    <property type="entry name" value="DedA_domain"/>
</dbReference>
<dbReference type="GO" id="GO:0005886">
    <property type="term" value="C:plasma membrane"/>
    <property type="evidence" value="ECO:0007669"/>
    <property type="project" value="UniProtKB-ARBA"/>
</dbReference>
<protein>
    <submittedName>
        <fullName evidence="3">Membrane protein YqaA, SNARE-associated domain</fullName>
    </submittedName>
</protein>
<accession>A0A1H4FGI7</accession>
<keyword evidence="1" id="KW-1133">Transmembrane helix</keyword>
<organism evidence="3 4">
    <name type="scientific">Lonsdalea quercina</name>
    <dbReference type="NCBI Taxonomy" id="71657"/>
    <lineage>
        <taxon>Bacteria</taxon>
        <taxon>Pseudomonadati</taxon>
        <taxon>Pseudomonadota</taxon>
        <taxon>Gammaproteobacteria</taxon>
        <taxon>Enterobacterales</taxon>
        <taxon>Pectobacteriaceae</taxon>
        <taxon>Lonsdalea</taxon>
    </lineage>
</organism>
<feature type="transmembrane region" description="Helical" evidence="1">
    <location>
        <begin position="41"/>
        <end position="65"/>
    </location>
</feature>
<keyword evidence="4" id="KW-1185">Reference proteome</keyword>
<dbReference type="PANTHER" id="PTHR42709:SF4">
    <property type="entry name" value="INNER MEMBRANE PROTEIN YQAA"/>
    <property type="match status" value="1"/>
</dbReference>
<feature type="domain" description="VTT" evidence="2">
    <location>
        <begin position="28"/>
        <end position="133"/>
    </location>
</feature>
<feature type="transmembrane region" description="Helical" evidence="1">
    <location>
        <begin position="86"/>
        <end position="108"/>
    </location>
</feature>
<evidence type="ECO:0000313" key="3">
    <source>
        <dbReference type="EMBL" id="SEA96406.1"/>
    </source>
</evidence>
<dbReference type="GeneID" id="97765885"/>
<dbReference type="EMBL" id="FNQS01000013">
    <property type="protein sequence ID" value="SEA96406.1"/>
    <property type="molecule type" value="Genomic_DNA"/>
</dbReference>
<dbReference type="Proteomes" id="UP000187280">
    <property type="component" value="Unassembled WGS sequence"/>
</dbReference>
<reference evidence="3 4" key="1">
    <citation type="submission" date="2016-10" db="EMBL/GenBank/DDBJ databases">
        <authorList>
            <person name="de Groot N.N."/>
        </authorList>
    </citation>
    <scope>NUCLEOTIDE SEQUENCE [LARGE SCALE GENOMIC DNA]</scope>
    <source>
        <strain evidence="3 4">ATCC 29281</strain>
    </source>
</reference>
<sequence>MNEVWSFISLFGSSFLSATLLPGSSEVVLVSLLVAKTSSPWLLVAIATAGNTLGGLTNMIVGRLIPERHGGGGRAMAQRWLERYGVAALLFSWVPIIGDMLCVLAGWLRLPWGRASLCIFIGKTLRYLVLCWMTLQGVAWWS</sequence>
<evidence type="ECO:0000259" key="2">
    <source>
        <dbReference type="Pfam" id="PF09335"/>
    </source>
</evidence>
<gene>
    <name evidence="3" type="ORF">SAMN02982996_03044</name>
</gene>